<reference evidence="1 2" key="1">
    <citation type="submission" date="2019-09" db="EMBL/GenBank/DDBJ databases">
        <authorList>
            <person name="Cui H."/>
            <person name="Cong C."/>
            <person name="Xu Y."/>
            <person name="Wang L."/>
            <person name="Li X."/>
            <person name="Zhang J."/>
        </authorList>
    </citation>
    <scope>NUCLEOTIDE SEQUENCE [LARGE SCALE GENOMIC DNA]</scope>
</reference>
<evidence type="ECO:0000313" key="2">
    <source>
        <dbReference type="Proteomes" id="UP000396795"/>
    </source>
</evidence>
<dbReference type="Proteomes" id="UP000396795">
    <property type="component" value="Segment"/>
</dbReference>
<organism evidence="1 2">
    <name type="scientific">Vibrio phage vB_VhaP_VH-5</name>
    <dbReference type="NCBI Taxonomy" id="2660694"/>
    <lineage>
        <taxon>Viruses</taxon>
        <taxon>Duplodnaviria</taxon>
        <taxon>Heunggongvirae</taxon>
        <taxon>Uroviricota</taxon>
        <taxon>Caudoviricetes</taxon>
        <taxon>Autographivirales</taxon>
        <taxon>Autoscriptoviridae</taxon>
        <taxon>Linggongvirus</taxon>
        <taxon>Linggongvirus VH5</taxon>
    </lineage>
</organism>
<keyword evidence="2" id="KW-1185">Reference proteome</keyword>
<protein>
    <submittedName>
        <fullName evidence="1">Uncharacterized protein</fullName>
    </submittedName>
</protein>
<name>A0A5Q2W9W2_9CAUD</name>
<accession>A0A5Q2W9W2</accession>
<evidence type="ECO:0000313" key="1">
    <source>
        <dbReference type="EMBL" id="QGH73761.1"/>
    </source>
</evidence>
<dbReference type="EMBL" id="MN497414">
    <property type="protein sequence ID" value="QGH73761.1"/>
    <property type="molecule type" value="Genomic_DNA"/>
</dbReference>
<sequence length="168" mass="18451">MSNRKNVLKRRHVKAAPKPIKQNPPINHKTDQVVRSIYFGYAGTDKPLVSSPVKGNALMFFEPESYVVVGIADARGYRFTPATNSALISLGYHPTAVLTWLSQLHLNGAPVVQAQGDELVAVHAAVVQCARDVVMNYEKLGMVKGKPRVLSKPILEHYKAVGKHPLFA</sequence>
<proteinExistence type="predicted"/>